<dbReference type="Proteomes" id="UP001370348">
    <property type="component" value="Chromosome"/>
</dbReference>
<feature type="domain" description="Lipid/polyisoprenoid-binding YceI-like" evidence="1">
    <location>
        <begin position="3"/>
        <end position="172"/>
    </location>
</feature>
<name>A0ABZ2M3F0_9BACT</name>
<evidence type="ECO:0000313" key="2">
    <source>
        <dbReference type="EMBL" id="WXB17768.1"/>
    </source>
</evidence>
<keyword evidence="3" id="KW-1185">Reference proteome</keyword>
<dbReference type="InterPro" id="IPR007372">
    <property type="entry name" value="Lipid/polyisoprenoid-bd_YceI"/>
</dbReference>
<dbReference type="PANTHER" id="PTHR34406:SF1">
    <property type="entry name" value="PROTEIN YCEI"/>
    <property type="match status" value="1"/>
</dbReference>
<dbReference type="SUPFAM" id="SSF101874">
    <property type="entry name" value="YceI-like"/>
    <property type="match status" value="1"/>
</dbReference>
<sequence>MATQSIDVAHSEIGFVVRHMVFSKVRGQFKKWSATLDYDAADPTKSRVGVEIETASIDTREEDRDKHLRSADFLDTEKFPKMIFASKRIERAGKDRYKLVGDLTIHGATNEVTLDVEATGGGADPWGNQRAGFSAKTTILRSQWGLKWNQALEAGGVLVSDKVDVEVEVEVVLGKA</sequence>
<dbReference type="Gene3D" id="2.40.128.110">
    <property type="entry name" value="Lipid/polyisoprenoid-binding, YceI-like"/>
    <property type="match status" value="1"/>
</dbReference>
<evidence type="ECO:0000259" key="1">
    <source>
        <dbReference type="SMART" id="SM00867"/>
    </source>
</evidence>
<accession>A0ABZ2M3F0</accession>
<dbReference type="SMART" id="SM00867">
    <property type="entry name" value="YceI"/>
    <property type="match status" value="1"/>
</dbReference>
<dbReference type="RefSeq" id="WP_394827409.1">
    <property type="nucleotide sequence ID" value="NZ_CP089984.1"/>
</dbReference>
<reference evidence="2 3" key="1">
    <citation type="submission" date="2021-12" db="EMBL/GenBank/DDBJ databases">
        <title>Discovery of the Pendulisporaceae a myxobacterial family with distinct sporulation behavior and unique specialized metabolism.</title>
        <authorList>
            <person name="Garcia R."/>
            <person name="Popoff A."/>
            <person name="Bader C.D."/>
            <person name="Loehr J."/>
            <person name="Walesch S."/>
            <person name="Walt C."/>
            <person name="Boldt J."/>
            <person name="Bunk B."/>
            <person name="Haeckl F.J.F.P.J."/>
            <person name="Gunesch A.P."/>
            <person name="Birkelbach J."/>
            <person name="Nuebel U."/>
            <person name="Pietschmann T."/>
            <person name="Bach T."/>
            <person name="Mueller R."/>
        </authorList>
    </citation>
    <scope>NUCLEOTIDE SEQUENCE [LARGE SCALE GENOMIC DNA]</scope>
    <source>
        <strain evidence="2 3">MSr11954</strain>
    </source>
</reference>
<proteinExistence type="predicted"/>
<dbReference type="InterPro" id="IPR036761">
    <property type="entry name" value="TTHA0802/YceI-like_sf"/>
</dbReference>
<protein>
    <submittedName>
        <fullName evidence="2">YceI family protein</fullName>
    </submittedName>
</protein>
<dbReference type="Pfam" id="PF04264">
    <property type="entry name" value="YceI"/>
    <property type="match status" value="1"/>
</dbReference>
<gene>
    <name evidence="2" type="ORF">LZC94_10945</name>
</gene>
<evidence type="ECO:0000313" key="3">
    <source>
        <dbReference type="Proteomes" id="UP001370348"/>
    </source>
</evidence>
<dbReference type="PANTHER" id="PTHR34406">
    <property type="entry name" value="PROTEIN YCEI"/>
    <property type="match status" value="1"/>
</dbReference>
<organism evidence="2 3">
    <name type="scientific">Pendulispora albinea</name>
    <dbReference type="NCBI Taxonomy" id="2741071"/>
    <lineage>
        <taxon>Bacteria</taxon>
        <taxon>Pseudomonadati</taxon>
        <taxon>Myxococcota</taxon>
        <taxon>Myxococcia</taxon>
        <taxon>Myxococcales</taxon>
        <taxon>Sorangiineae</taxon>
        <taxon>Pendulisporaceae</taxon>
        <taxon>Pendulispora</taxon>
    </lineage>
</organism>
<dbReference type="EMBL" id="CP089984">
    <property type="protein sequence ID" value="WXB17768.1"/>
    <property type="molecule type" value="Genomic_DNA"/>
</dbReference>